<dbReference type="GO" id="GO:0005524">
    <property type="term" value="F:ATP binding"/>
    <property type="evidence" value="ECO:0007669"/>
    <property type="project" value="UniProtKB-KW"/>
</dbReference>
<protein>
    <submittedName>
        <fullName evidence="8">Kinase domain containing protein</fullName>
    </submittedName>
</protein>
<dbReference type="VEuPathDB" id="PiroplasmaDB:BOVATA_000390"/>
<dbReference type="AlphaFoldDB" id="A0A2H6K6C8"/>
<dbReference type="SUPFAM" id="SSF56112">
    <property type="entry name" value="Protein kinase-like (PK-like)"/>
    <property type="match status" value="1"/>
</dbReference>
<dbReference type="InterPro" id="IPR050494">
    <property type="entry name" value="Ser_Thr_dual-spec_kinase"/>
</dbReference>
<dbReference type="Proteomes" id="UP000236319">
    <property type="component" value="Unassembled WGS sequence"/>
</dbReference>
<evidence type="ECO:0000256" key="4">
    <source>
        <dbReference type="ARBA" id="ARBA00022777"/>
    </source>
</evidence>
<name>A0A2H6K6C8_9APIC</name>
<dbReference type="GO" id="GO:0004674">
    <property type="term" value="F:protein serine/threonine kinase activity"/>
    <property type="evidence" value="ECO:0007669"/>
    <property type="project" value="UniProtKB-KW"/>
</dbReference>
<dbReference type="Gene3D" id="3.30.200.20">
    <property type="entry name" value="Phosphorylase Kinase, domain 1"/>
    <property type="match status" value="1"/>
</dbReference>
<accession>A0A2H6K6C8</accession>
<keyword evidence="4 8" id="KW-0418">Kinase</keyword>
<dbReference type="PANTHER" id="PTHR24058:SF124">
    <property type="entry name" value="PROTEIN KINASE SUPERFAMILY PROTEIN"/>
    <property type="match status" value="1"/>
</dbReference>
<keyword evidence="2" id="KW-0808">Transferase</keyword>
<reference evidence="8 9" key="1">
    <citation type="journal article" date="2017" name="BMC Genomics">
        <title>Whole-genome assembly of Babesia ovata and comparative genomics between closely related pathogens.</title>
        <authorList>
            <person name="Yamagishi J."/>
            <person name="Asada M."/>
            <person name="Hakimi H."/>
            <person name="Tanaka T.Q."/>
            <person name="Sugimoto C."/>
            <person name="Kawazu S."/>
        </authorList>
    </citation>
    <scope>NUCLEOTIDE SEQUENCE [LARGE SCALE GENOMIC DNA]</scope>
    <source>
        <strain evidence="8 9">Miyake</strain>
    </source>
</reference>
<sequence>MDATMAASSSAAAAAGAASPTPKMPRYTYYLSNYEYLGPSVNHTFSADDDKSHSLSPKFGTDATCDDASSSFGEVQPSSGGAAMLSTHLSAPANVGLITSGTSIASDSNGAMGDISPRFGRSEGTSSSSDRRLGSKMCSVDADDELGCASVADEYSGDFSEPSARLEEQPDFKTDLYIGHPLAAKMERWMAKYACGDMEEFRRKQKEHMNTLSSGNLRSEPLDEFPIRCVFPWGETVSEGNFDPLYIKVGDVLVRRYHVCEILGNTAFSVVLRARDDREGGEVCLKISMPDTVNQAIDEINLLKILNNTNPEESRAIVQLKDFFYYKGCVFSILEILGANLYESTRELYKKSKAQLSPAPGDRSPSVGPDEKTGWSLDTIRKMTVDILKSLKYMHSLGIINCDLKPENIVLNNGSESPIVKLIDFGSSCYIQERLSNYVQSRSYRAPEVILGLPYDTQIDLWSLGCVLCEIYMQRILFPSDNNATLMASMISLLGVPPVYILEHKMNSTFMVLPNGNVADLGVSSEILKGPQKTLNSDYQSSLMCNISVSNSSRGSAVGTQVGSKADINTQADYDSVMDLNDSNDSNESQEYTNITPRKYSIMQDVVVSRRSGGARLQQVNKDIKLDFSHGRSNAKCVRIIEPYRCSIDEMIGTSTSPELEAFGDFIKGLLQYDPLERLTASTALSHRFITELH</sequence>
<dbReference type="SMART" id="SM00220">
    <property type="entry name" value="S_TKc"/>
    <property type="match status" value="1"/>
</dbReference>
<gene>
    <name evidence="8" type="ORF">BOVATA_000390</name>
</gene>
<keyword evidence="9" id="KW-1185">Reference proteome</keyword>
<keyword evidence="3" id="KW-0547">Nucleotide-binding</keyword>
<evidence type="ECO:0000313" key="9">
    <source>
        <dbReference type="Proteomes" id="UP000236319"/>
    </source>
</evidence>
<dbReference type="PROSITE" id="PS50011">
    <property type="entry name" value="PROTEIN_KINASE_DOM"/>
    <property type="match status" value="1"/>
</dbReference>
<dbReference type="InterPro" id="IPR000719">
    <property type="entry name" value="Prot_kinase_dom"/>
</dbReference>
<feature type="compositionally biased region" description="Low complexity" evidence="6">
    <location>
        <begin position="1"/>
        <end position="19"/>
    </location>
</feature>
<evidence type="ECO:0000256" key="6">
    <source>
        <dbReference type="SAM" id="MobiDB-lite"/>
    </source>
</evidence>
<feature type="region of interest" description="Disordered" evidence="6">
    <location>
        <begin position="353"/>
        <end position="372"/>
    </location>
</feature>
<evidence type="ECO:0000259" key="7">
    <source>
        <dbReference type="PROSITE" id="PS50011"/>
    </source>
</evidence>
<evidence type="ECO:0000313" key="8">
    <source>
        <dbReference type="EMBL" id="GBE58546.1"/>
    </source>
</evidence>
<comment type="caution">
    <text evidence="8">The sequence shown here is derived from an EMBL/GenBank/DDBJ whole genome shotgun (WGS) entry which is preliminary data.</text>
</comment>
<dbReference type="Gene3D" id="1.10.510.10">
    <property type="entry name" value="Transferase(Phosphotransferase) domain 1"/>
    <property type="match status" value="2"/>
</dbReference>
<dbReference type="InterPro" id="IPR011009">
    <property type="entry name" value="Kinase-like_dom_sf"/>
</dbReference>
<evidence type="ECO:0000256" key="2">
    <source>
        <dbReference type="ARBA" id="ARBA00022679"/>
    </source>
</evidence>
<dbReference type="GeneID" id="39872316"/>
<dbReference type="Pfam" id="PF00069">
    <property type="entry name" value="Pkinase"/>
    <property type="match status" value="1"/>
</dbReference>
<feature type="region of interest" description="Disordered" evidence="6">
    <location>
        <begin position="1"/>
        <end position="23"/>
    </location>
</feature>
<organism evidence="8 9">
    <name type="scientific">Babesia ovata</name>
    <dbReference type="NCBI Taxonomy" id="189622"/>
    <lineage>
        <taxon>Eukaryota</taxon>
        <taxon>Sar</taxon>
        <taxon>Alveolata</taxon>
        <taxon>Apicomplexa</taxon>
        <taxon>Aconoidasida</taxon>
        <taxon>Piroplasmida</taxon>
        <taxon>Babesiidae</taxon>
        <taxon>Babesia</taxon>
    </lineage>
</organism>
<evidence type="ECO:0000256" key="5">
    <source>
        <dbReference type="ARBA" id="ARBA00022840"/>
    </source>
</evidence>
<dbReference type="EMBL" id="BDSA01000001">
    <property type="protein sequence ID" value="GBE58546.1"/>
    <property type="molecule type" value="Genomic_DNA"/>
</dbReference>
<dbReference type="PANTHER" id="PTHR24058">
    <property type="entry name" value="DUAL SPECIFICITY PROTEIN KINASE"/>
    <property type="match status" value="1"/>
</dbReference>
<dbReference type="RefSeq" id="XP_028864789.1">
    <property type="nucleotide sequence ID" value="XM_029008956.1"/>
</dbReference>
<feature type="region of interest" description="Disordered" evidence="6">
    <location>
        <begin position="106"/>
        <end position="134"/>
    </location>
</feature>
<keyword evidence="5" id="KW-0067">ATP-binding</keyword>
<evidence type="ECO:0000256" key="1">
    <source>
        <dbReference type="ARBA" id="ARBA00022527"/>
    </source>
</evidence>
<dbReference type="OrthoDB" id="9332038at2759"/>
<keyword evidence="1" id="KW-0723">Serine/threonine-protein kinase</keyword>
<evidence type="ECO:0000256" key="3">
    <source>
        <dbReference type="ARBA" id="ARBA00022741"/>
    </source>
</evidence>
<proteinExistence type="predicted"/>
<feature type="domain" description="Protein kinase" evidence="7">
    <location>
        <begin position="257"/>
        <end position="690"/>
    </location>
</feature>